<feature type="compositionally biased region" description="Basic residues" evidence="1">
    <location>
        <begin position="130"/>
        <end position="140"/>
    </location>
</feature>
<dbReference type="RefSeq" id="WP_376848017.1">
    <property type="nucleotide sequence ID" value="NZ_JBHSMF010000002.1"/>
</dbReference>
<keyword evidence="4" id="KW-1185">Reference proteome</keyword>
<organism evidence="3 4">
    <name type="scientific">Caenimonas terrae</name>
    <dbReference type="NCBI Taxonomy" id="696074"/>
    <lineage>
        <taxon>Bacteria</taxon>
        <taxon>Pseudomonadati</taxon>
        <taxon>Pseudomonadota</taxon>
        <taxon>Betaproteobacteria</taxon>
        <taxon>Burkholderiales</taxon>
        <taxon>Comamonadaceae</taxon>
        <taxon>Caenimonas</taxon>
    </lineage>
</organism>
<feature type="region of interest" description="Disordered" evidence="1">
    <location>
        <begin position="38"/>
        <end position="62"/>
    </location>
</feature>
<name>A0ABW0N9V1_9BURK</name>
<keyword evidence="2" id="KW-0732">Signal</keyword>
<sequence length="140" mass="14754">MTKPAGPALLLFALSALCLTAQAQNVYRCGESYSNSPCAGATVVPTDDPRSAAQKAQTDAATKRDARLAQVLENERLKAEGKPASAVIFEQPQAHAPRPVDKPLAKPKGKGKPEFFTAVAPRKPGDAPPKKKKKKQAPAA</sequence>
<evidence type="ECO:0000256" key="1">
    <source>
        <dbReference type="SAM" id="MobiDB-lite"/>
    </source>
</evidence>
<dbReference type="Proteomes" id="UP001596037">
    <property type="component" value="Unassembled WGS sequence"/>
</dbReference>
<reference evidence="4" key="1">
    <citation type="journal article" date="2019" name="Int. J. Syst. Evol. Microbiol.">
        <title>The Global Catalogue of Microorganisms (GCM) 10K type strain sequencing project: providing services to taxonomists for standard genome sequencing and annotation.</title>
        <authorList>
            <consortium name="The Broad Institute Genomics Platform"/>
            <consortium name="The Broad Institute Genome Sequencing Center for Infectious Disease"/>
            <person name="Wu L."/>
            <person name="Ma J."/>
        </authorList>
    </citation>
    <scope>NUCLEOTIDE SEQUENCE [LARGE SCALE GENOMIC DNA]</scope>
    <source>
        <strain evidence="4">CCUG 57401</strain>
    </source>
</reference>
<proteinExistence type="predicted"/>
<feature type="region of interest" description="Disordered" evidence="1">
    <location>
        <begin position="79"/>
        <end position="140"/>
    </location>
</feature>
<evidence type="ECO:0000313" key="3">
    <source>
        <dbReference type="EMBL" id="MFC5495983.1"/>
    </source>
</evidence>
<feature type="signal peptide" evidence="2">
    <location>
        <begin position="1"/>
        <end position="23"/>
    </location>
</feature>
<evidence type="ECO:0000313" key="4">
    <source>
        <dbReference type="Proteomes" id="UP001596037"/>
    </source>
</evidence>
<protein>
    <recommendedName>
        <fullName evidence="5">DUF4124 domain-containing protein</fullName>
    </recommendedName>
</protein>
<evidence type="ECO:0000256" key="2">
    <source>
        <dbReference type="SAM" id="SignalP"/>
    </source>
</evidence>
<dbReference type="EMBL" id="JBHSMF010000002">
    <property type="protein sequence ID" value="MFC5495983.1"/>
    <property type="molecule type" value="Genomic_DNA"/>
</dbReference>
<evidence type="ECO:0008006" key="5">
    <source>
        <dbReference type="Google" id="ProtNLM"/>
    </source>
</evidence>
<comment type="caution">
    <text evidence="3">The sequence shown here is derived from an EMBL/GenBank/DDBJ whole genome shotgun (WGS) entry which is preliminary data.</text>
</comment>
<feature type="chain" id="PRO_5046635372" description="DUF4124 domain-containing protein" evidence="2">
    <location>
        <begin position="24"/>
        <end position="140"/>
    </location>
</feature>
<gene>
    <name evidence="3" type="ORF">ACFPOE_00425</name>
</gene>
<accession>A0ABW0N9V1</accession>